<evidence type="ECO:0000256" key="1">
    <source>
        <dbReference type="SAM" id="MobiDB-lite"/>
    </source>
</evidence>
<dbReference type="RefSeq" id="WP_164736211.1">
    <property type="nucleotide sequence ID" value="NZ_BSDQ01000001.1"/>
</dbReference>
<feature type="compositionally biased region" description="Acidic residues" evidence="1">
    <location>
        <begin position="105"/>
        <end position="134"/>
    </location>
</feature>
<accession>A0ABQ5RFF4</accession>
<dbReference type="EMBL" id="BSDQ01000001">
    <property type="protein sequence ID" value="GLI30362.1"/>
    <property type="molecule type" value="Genomic_DNA"/>
</dbReference>
<protein>
    <recommendedName>
        <fullName evidence="4">Rho termination factor N-terminal domain-containing protein</fullName>
    </recommendedName>
</protein>
<name>A0ABQ5RFF4_9MICO</name>
<dbReference type="GeneID" id="78122732"/>
<sequence>MAKTLTRTVYVDGVAYGPASAIPEDVAKRITNPKAWADADAPAPAPAGVVPATAAERAADEPPSAEWTVRELKDFAKAEGIALGDARAKDQILAVLADAGHAGPEGDDEGEDAADADVPEADSPEDVDEQPADD</sequence>
<feature type="compositionally biased region" description="Low complexity" evidence="1">
    <location>
        <begin position="37"/>
        <end position="55"/>
    </location>
</feature>
<keyword evidence="3" id="KW-1185">Reference proteome</keyword>
<evidence type="ECO:0000313" key="2">
    <source>
        <dbReference type="EMBL" id="GLI30362.1"/>
    </source>
</evidence>
<evidence type="ECO:0000313" key="3">
    <source>
        <dbReference type="Proteomes" id="UP001144451"/>
    </source>
</evidence>
<dbReference type="Proteomes" id="UP001144451">
    <property type="component" value="Unassembled WGS sequence"/>
</dbReference>
<feature type="region of interest" description="Disordered" evidence="1">
    <location>
        <begin position="98"/>
        <end position="134"/>
    </location>
</feature>
<comment type="caution">
    <text evidence="2">The sequence shown here is derived from an EMBL/GenBank/DDBJ whole genome shotgun (WGS) entry which is preliminary data.</text>
</comment>
<evidence type="ECO:0008006" key="4">
    <source>
        <dbReference type="Google" id="ProtNLM"/>
    </source>
</evidence>
<organism evidence="2 3">
    <name type="scientific">Brachybacterium conglomeratum</name>
    <dbReference type="NCBI Taxonomy" id="47846"/>
    <lineage>
        <taxon>Bacteria</taxon>
        <taxon>Bacillati</taxon>
        <taxon>Actinomycetota</taxon>
        <taxon>Actinomycetes</taxon>
        <taxon>Micrococcales</taxon>
        <taxon>Dermabacteraceae</taxon>
        <taxon>Brachybacterium</taxon>
    </lineage>
</organism>
<proteinExistence type="predicted"/>
<gene>
    <name evidence="2" type="ORF">BCONGLO52_12030</name>
</gene>
<feature type="region of interest" description="Disordered" evidence="1">
    <location>
        <begin position="37"/>
        <end position="66"/>
    </location>
</feature>
<reference evidence="2" key="1">
    <citation type="submission" date="2022-12" db="EMBL/GenBank/DDBJ databases">
        <title>Reference genome sequencing for broad-spectrum identification of bacterial and archaeal isolates by mass spectrometry.</title>
        <authorList>
            <person name="Sekiguchi Y."/>
            <person name="Tourlousse D.M."/>
        </authorList>
    </citation>
    <scope>NUCLEOTIDE SEQUENCE</scope>
    <source>
        <strain evidence="2">5-2</strain>
    </source>
</reference>